<dbReference type="InterPro" id="IPR002963">
    <property type="entry name" value="Expansin"/>
</dbReference>
<dbReference type="Proteomes" id="UP001465755">
    <property type="component" value="Unassembled WGS sequence"/>
</dbReference>
<keyword evidence="5" id="KW-1185">Reference proteome</keyword>
<sequence length="578" mass="62310">MINFAWIQLKVWALHCSDTGVSGVRTFNSSGSCWERKRFKRKQASCFQGSVTVALRGRRNADQWLVLSEKRLQGVGIIITVRMNAFITRGMYAGKMGVADNRSKQPIILLLEKQNSSFYLLERRQYRRAMRTSAVVLCLLAVLGCARGSRQLAQAPSSNDGTGWQVGRATFYGGSAQYLRNFPARGPPPEYGFGTPLYGSCGYLSQVGTQGVSFADVPFPVGDLAAAANINVDYPGSCGRCYELRCATGTVVGNYTNSGSAIPFNTSNGFTEPNLDEATVKDDYGRVYPGNDLKSEDELFVQCWNDTLGLTTPSKSIYITVTDNCPCDNGRNPPCCGNVPSHLDLSFFAFEKIAHPIYGLMNLEYRPVDCETKAPLIFLPGFINSTIYENNAVTGWSWNAYSVDNKQLQVPNAGVDNSNATCIDAKSQGGLTFIARDGSDSDYQPFNNAQSISFYVKQTSASDLGGDAIASVPPDVQLSIGNAEQKYYCQGLDLTSLAQGQTSNGLVQLSTPLSAFNCDLSRVDQVGFQNVGSSSVAFCLDQLEIVGGSNVGGLNGESASAQGDYPGPVTPLTSTAVM</sequence>
<dbReference type="EMBL" id="JALJOQ010000242">
    <property type="protein sequence ID" value="KAK9787725.1"/>
    <property type="molecule type" value="Genomic_DNA"/>
</dbReference>
<evidence type="ECO:0000256" key="2">
    <source>
        <dbReference type="SAM" id="SignalP"/>
    </source>
</evidence>
<name>A0AAW1NPX7_9CHLO</name>
<dbReference type="CDD" id="cd22271">
    <property type="entry name" value="DPBB_EXP_N-like"/>
    <property type="match status" value="1"/>
</dbReference>
<proteinExistence type="predicted"/>
<reference evidence="4 5" key="1">
    <citation type="journal article" date="2024" name="Nat. Commun.">
        <title>Phylogenomics reveals the evolutionary origins of lichenization in chlorophyte algae.</title>
        <authorList>
            <person name="Puginier C."/>
            <person name="Libourel C."/>
            <person name="Otte J."/>
            <person name="Skaloud P."/>
            <person name="Haon M."/>
            <person name="Grisel S."/>
            <person name="Petersen M."/>
            <person name="Berrin J.G."/>
            <person name="Delaux P.M."/>
            <person name="Dal Grande F."/>
            <person name="Keller J."/>
        </authorList>
    </citation>
    <scope>NUCLEOTIDE SEQUENCE [LARGE SCALE GENOMIC DNA]</scope>
    <source>
        <strain evidence="4 5">SAG 2036</strain>
    </source>
</reference>
<feature type="chain" id="PRO_5043867220" description="Expansin-like EG45 domain-containing protein" evidence="2">
    <location>
        <begin position="24"/>
        <end position="578"/>
    </location>
</feature>
<evidence type="ECO:0000259" key="3">
    <source>
        <dbReference type="PROSITE" id="PS50842"/>
    </source>
</evidence>
<dbReference type="SUPFAM" id="SSF50685">
    <property type="entry name" value="Barwin-like endoglucanases"/>
    <property type="match status" value="2"/>
</dbReference>
<dbReference type="Gene3D" id="2.60.120.430">
    <property type="entry name" value="Galactose-binding lectin"/>
    <property type="match status" value="1"/>
</dbReference>
<feature type="region of interest" description="Disordered" evidence="1">
    <location>
        <begin position="557"/>
        <end position="578"/>
    </location>
</feature>
<keyword evidence="2" id="KW-0732">Signal</keyword>
<dbReference type="GO" id="GO:0009664">
    <property type="term" value="P:plant-type cell wall organization"/>
    <property type="evidence" value="ECO:0007669"/>
    <property type="project" value="InterPro"/>
</dbReference>
<organism evidence="4 5">
    <name type="scientific">Symbiochloris irregularis</name>
    <dbReference type="NCBI Taxonomy" id="706552"/>
    <lineage>
        <taxon>Eukaryota</taxon>
        <taxon>Viridiplantae</taxon>
        <taxon>Chlorophyta</taxon>
        <taxon>core chlorophytes</taxon>
        <taxon>Trebouxiophyceae</taxon>
        <taxon>Trebouxiales</taxon>
        <taxon>Trebouxiaceae</taxon>
        <taxon>Symbiochloris</taxon>
    </lineage>
</organism>
<gene>
    <name evidence="4" type="ORF">WJX73_002165</name>
</gene>
<evidence type="ECO:0000313" key="5">
    <source>
        <dbReference type="Proteomes" id="UP001465755"/>
    </source>
</evidence>
<dbReference type="Gene3D" id="2.40.40.10">
    <property type="entry name" value="RlpA-like domain"/>
    <property type="match status" value="1"/>
</dbReference>
<dbReference type="InterPro" id="IPR036908">
    <property type="entry name" value="RlpA-like_sf"/>
</dbReference>
<protein>
    <recommendedName>
        <fullName evidence="3">Expansin-like EG45 domain-containing protein</fullName>
    </recommendedName>
</protein>
<dbReference type="PROSITE" id="PS50842">
    <property type="entry name" value="EXPANSIN_EG45"/>
    <property type="match status" value="1"/>
</dbReference>
<feature type="domain" description="Expansin-like EG45" evidence="3">
    <location>
        <begin position="198"/>
        <end position="375"/>
    </location>
</feature>
<dbReference type="InterPro" id="IPR007112">
    <property type="entry name" value="Expansin/allergen_DPBB_dom"/>
</dbReference>
<evidence type="ECO:0000313" key="4">
    <source>
        <dbReference type="EMBL" id="KAK9787725.1"/>
    </source>
</evidence>
<comment type="caution">
    <text evidence="4">The sequence shown here is derived from an EMBL/GenBank/DDBJ whole genome shotgun (WGS) entry which is preliminary data.</text>
</comment>
<evidence type="ECO:0000256" key="1">
    <source>
        <dbReference type="SAM" id="MobiDB-lite"/>
    </source>
</evidence>
<accession>A0AAW1NPX7</accession>
<dbReference type="AlphaFoldDB" id="A0AAW1NPX7"/>
<feature type="signal peptide" evidence="2">
    <location>
        <begin position="1"/>
        <end position="23"/>
    </location>
</feature>
<dbReference type="PANTHER" id="PTHR31867">
    <property type="entry name" value="EXPANSIN-A15"/>
    <property type="match status" value="1"/>
</dbReference>